<dbReference type="GO" id="GO:0005789">
    <property type="term" value="C:endoplasmic reticulum membrane"/>
    <property type="evidence" value="ECO:0007669"/>
    <property type="project" value="UniProtKB-SubCell"/>
</dbReference>
<name>A0A9P0F2W6_BEMTA</name>
<dbReference type="Gene3D" id="3.40.30.10">
    <property type="entry name" value="Glutaredoxin"/>
    <property type="match status" value="1"/>
</dbReference>
<dbReference type="EMBL" id="OU963866">
    <property type="protein sequence ID" value="CAH0389666.1"/>
    <property type="molecule type" value="Genomic_DNA"/>
</dbReference>
<dbReference type="InterPro" id="IPR052454">
    <property type="entry name" value="TMX_domain-containing"/>
</dbReference>
<keyword evidence="8 13" id="KW-1133">Transmembrane helix</keyword>
<comment type="subcellular location">
    <subcellularLocation>
        <location evidence="1">Endoplasmic reticulum membrane</location>
        <topology evidence="1">Single-pass type I membrane protein</topology>
    </subcellularLocation>
</comment>
<feature type="compositionally biased region" description="Basic residues" evidence="12">
    <location>
        <begin position="250"/>
        <end position="259"/>
    </location>
</feature>
<sequence>MALFNWQYFFFFILVSLSEHTGLAKTQILQLNEDNWESMLTGEWMVEFFAPWCPACQALQTQWEEFASWSRDLDIKVGQVDVTKSPGLSGRFMVTALPSIFHVLNGEFRQYKGSRDKEAFMTFIEQKKWEQVDAIPFWKSPASLQMSAVAKFFRLSQILRMVHTQLTEEYGVPIWCSYLMFAFGTIFIGALLGLILVFILDFIFPPKPAVLPKGRASQGGKGGSTEESDDELAQEELVDEQANPDTSPSVKKRKARKAD</sequence>
<keyword evidence="5 14" id="KW-0732">Signal</keyword>
<keyword evidence="6" id="KW-0256">Endoplasmic reticulum</keyword>
<reference evidence="16" key="1">
    <citation type="submission" date="2021-12" db="EMBL/GenBank/DDBJ databases">
        <authorList>
            <person name="King R."/>
        </authorList>
    </citation>
    <scope>NUCLEOTIDE SEQUENCE</scope>
</reference>
<feature type="compositionally biased region" description="Acidic residues" evidence="12">
    <location>
        <begin position="226"/>
        <end position="239"/>
    </location>
</feature>
<evidence type="ECO:0000256" key="3">
    <source>
        <dbReference type="ARBA" id="ARBA00022553"/>
    </source>
</evidence>
<proteinExistence type="predicted"/>
<feature type="chain" id="PRO_5040140409" description="Thioredoxin domain-containing protein" evidence="14">
    <location>
        <begin position="25"/>
        <end position="259"/>
    </location>
</feature>
<feature type="transmembrane region" description="Helical" evidence="13">
    <location>
        <begin position="178"/>
        <end position="204"/>
    </location>
</feature>
<evidence type="ECO:0000313" key="16">
    <source>
        <dbReference type="EMBL" id="CAH0389666.1"/>
    </source>
</evidence>
<gene>
    <name evidence="16" type="ORF">BEMITA_LOCUS8473</name>
</gene>
<feature type="region of interest" description="Disordered" evidence="12">
    <location>
        <begin position="212"/>
        <end position="259"/>
    </location>
</feature>
<feature type="domain" description="Thioredoxin" evidence="15">
    <location>
        <begin position="3"/>
        <end position="129"/>
    </location>
</feature>
<evidence type="ECO:0000313" key="17">
    <source>
        <dbReference type="Proteomes" id="UP001152759"/>
    </source>
</evidence>
<keyword evidence="9 13" id="KW-0472">Membrane</keyword>
<dbReference type="Proteomes" id="UP001152759">
    <property type="component" value="Chromosome 5"/>
</dbReference>
<keyword evidence="2" id="KW-0813">Transport</keyword>
<dbReference type="SUPFAM" id="SSF52833">
    <property type="entry name" value="Thioredoxin-like"/>
    <property type="match status" value="1"/>
</dbReference>
<dbReference type="OrthoDB" id="7869097at2759"/>
<dbReference type="Pfam" id="PF00085">
    <property type="entry name" value="Thioredoxin"/>
    <property type="match status" value="1"/>
</dbReference>
<keyword evidence="10" id="KW-1015">Disulfide bond</keyword>
<evidence type="ECO:0000256" key="2">
    <source>
        <dbReference type="ARBA" id="ARBA00022448"/>
    </source>
</evidence>
<keyword evidence="7" id="KW-0249">Electron transport</keyword>
<evidence type="ECO:0000256" key="8">
    <source>
        <dbReference type="ARBA" id="ARBA00022989"/>
    </source>
</evidence>
<dbReference type="AlphaFoldDB" id="A0A9P0F2W6"/>
<dbReference type="PANTHER" id="PTHR46107:SF3">
    <property type="entry name" value="THIOREDOXIN DOMAIN-CONTAINING PROTEIN"/>
    <property type="match status" value="1"/>
</dbReference>
<accession>A0A9P0F2W6</accession>
<dbReference type="PROSITE" id="PS51352">
    <property type="entry name" value="THIOREDOXIN_2"/>
    <property type="match status" value="1"/>
</dbReference>
<evidence type="ECO:0000256" key="7">
    <source>
        <dbReference type="ARBA" id="ARBA00022982"/>
    </source>
</evidence>
<keyword evidence="11" id="KW-0676">Redox-active center</keyword>
<dbReference type="PANTHER" id="PTHR46107">
    <property type="entry name" value="DUMPY: SHORTER THAN WILD-TYPE"/>
    <property type="match status" value="1"/>
</dbReference>
<evidence type="ECO:0000256" key="5">
    <source>
        <dbReference type="ARBA" id="ARBA00022729"/>
    </source>
</evidence>
<dbReference type="KEGG" id="btab:109035535"/>
<evidence type="ECO:0000256" key="10">
    <source>
        <dbReference type="ARBA" id="ARBA00023157"/>
    </source>
</evidence>
<dbReference type="InterPro" id="IPR036249">
    <property type="entry name" value="Thioredoxin-like_sf"/>
</dbReference>
<protein>
    <recommendedName>
        <fullName evidence="15">Thioredoxin domain-containing protein</fullName>
    </recommendedName>
</protein>
<dbReference type="PROSITE" id="PS00194">
    <property type="entry name" value="THIOREDOXIN_1"/>
    <property type="match status" value="1"/>
</dbReference>
<keyword evidence="17" id="KW-1185">Reference proteome</keyword>
<dbReference type="InterPro" id="IPR013766">
    <property type="entry name" value="Thioredoxin_domain"/>
</dbReference>
<keyword evidence="4 13" id="KW-0812">Transmembrane</keyword>
<evidence type="ECO:0000256" key="12">
    <source>
        <dbReference type="SAM" id="MobiDB-lite"/>
    </source>
</evidence>
<evidence type="ECO:0000256" key="13">
    <source>
        <dbReference type="SAM" id="Phobius"/>
    </source>
</evidence>
<evidence type="ECO:0000256" key="4">
    <source>
        <dbReference type="ARBA" id="ARBA00022692"/>
    </source>
</evidence>
<evidence type="ECO:0000256" key="14">
    <source>
        <dbReference type="SAM" id="SignalP"/>
    </source>
</evidence>
<feature type="signal peptide" evidence="14">
    <location>
        <begin position="1"/>
        <end position="24"/>
    </location>
</feature>
<organism evidence="16 17">
    <name type="scientific">Bemisia tabaci</name>
    <name type="common">Sweetpotato whitefly</name>
    <name type="synonym">Aleurodes tabaci</name>
    <dbReference type="NCBI Taxonomy" id="7038"/>
    <lineage>
        <taxon>Eukaryota</taxon>
        <taxon>Metazoa</taxon>
        <taxon>Ecdysozoa</taxon>
        <taxon>Arthropoda</taxon>
        <taxon>Hexapoda</taxon>
        <taxon>Insecta</taxon>
        <taxon>Pterygota</taxon>
        <taxon>Neoptera</taxon>
        <taxon>Paraneoptera</taxon>
        <taxon>Hemiptera</taxon>
        <taxon>Sternorrhyncha</taxon>
        <taxon>Aleyrodoidea</taxon>
        <taxon>Aleyrodidae</taxon>
        <taxon>Aleyrodinae</taxon>
        <taxon>Bemisia</taxon>
    </lineage>
</organism>
<keyword evidence="3" id="KW-0597">Phosphoprotein</keyword>
<evidence type="ECO:0000259" key="15">
    <source>
        <dbReference type="PROSITE" id="PS51352"/>
    </source>
</evidence>
<evidence type="ECO:0000256" key="1">
    <source>
        <dbReference type="ARBA" id="ARBA00004115"/>
    </source>
</evidence>
<dbReference type="GO" id="GO:0015036">
    <property type="term" value="F:disulfide oxidoreductase activity"/>
    <property type="evidence" value="ECO:0007669"/>
    <property type="project" value="TreeGrafter"/>
</dbReference>
<evidence type="ECO:0000256" key="9">
    <source>
        <dbReference type="ARBA" id="ARBA00023136"/>
    </source>
</evidence>
<dbReference type="InterPro" id="IPR017937">
    <property type="entry name" value="Thioredoxin_CS"/>
</dbReference>
<evidence type="ECO:0000256" key="11">
    <source>
        <dbReference type="ARBA" id="ARBA00023284"/>
    </source>
</evidence>
<evidence type="ECO:0000256" key="6">
    <source>
        <dbReference type="ARBA" id="ARBA00022824"/>
    </source>
</evidence>